<keyword evidence="3" id="KW-1185">Reference proteome</keyword>
<gene>
    <name evidence="2" type="ORF">MCUN1_001043</name>
</gene>
<evidence type="ECO:0000313" key="3">
    <source>
        <dbReference type="Proteomes" id="UP001219933"/>
    </source>
</evidence>
<dbReference type="Pfam" id="PF00494">
    <property type="entry name" value="SQS_PSY"/>
    <property type="match status" value="2"/>
</dbReference>
<feature type="region of interest" description="Disordered" evidence="1">
    <location>
        <begin position="118"/>
        <end position="143"/>
    </location>
</feature>
<dbReference type="SUPFAM" id="SSF48576">
    <property type="entry name" value="Terpenoid synthases"/>
    <property type="match status" value="1"/>
</dbReference>
<dbReference type="AlphaFoldDB" id="A0AAF0EPI8"/>
<protein>
    <recommendedName>
        <fullName evidence="4">Squalene/phytoene synthase</fullName>
    </recommendedName>
</protein>
<evidence type="ECO:0000256" key="1">
    <source>
        <dbReference type="SAM" id="MobiDB-lite"/>
    </source>
</evidence>
<evidence type="ECO:0008006" key="4">
    <source>
        <dbReference type="Google" id="ProtNLM"/>
    </source>
</evidence>
<organism evidence="2 3">
    <name type="scientific">Malassezia cuniculi</name>
    <dbReference type="NCBI Taxonomy" id="948313"/>
    <lineage>
        <taxon>Eukaryota</taxon>
        <taxon>Fungi</taxon>
        <taxon>Dikarya</taxon>
        <taxon>Basidiomycota</taxon>
        <taxon>Ustilaginomycotina</taxon>
        <taxon>Malasseziomycetes</taxon>
        <taxon>Malasseziales</taxon>
        <taxon>Malasseziaceae</taxon>
        <taxon>Malassezia</taxon>
    </lineage>
</organism>
<dbReference type="Gene3D" id="1.10.600.10">
    <property type="entry name" value="Farnesyl Diphosphate Synthase"/>
    <property type="match status" value="2"/>
</dbReference>
<dbReference type="InterPro" id="IPR008949">
    <property type="entry name" value="Isoprenoid_synthase_dom_sf"/>
</dbReference>
<dbReference type="Proteomes" id="UP001219933">
    <property type="component" value="Chromosome 2"/>
</dbReference>
<proteinExistence type="predicted"/>
<accession>A0AAF0EPI8</accession>
<name>A0AAF0EPI8_9BASI</name>
<reference evidence="2" key="1">
    <citation type="submission" date="2023-03" db="EMBL/GenBank/DDBJ databases">
        <title>Mating type loci evolution in Malassezia.</title>
        <authorList>
            <person name="Coelho M.A."/>
        </authorList>
    </citation>
    <scope>NUCLEOTIDE SEQUENCE</scope>
    <source>
        <strain evidence="2">CBS 11721</strain>
    </source>
</reference>
<dbReference type="EMBL" id="CP119878">
    <property type="protein sequence ID" value="WFD34206.1"/>
    <property type="molecule type" value="Genomic_DNA"/>
</dbReference>
<evidence type="ECO:0000313" key="2">
    <source>
        <dbReference type="EMBL" id="WFD34206.1"/>
    </source>
</evidence>
<sequence>MGWWRDAISGIYQNRPPAHPVALGLRDAVHDPIILQSGGLVEEHFQRIIDAREADLADPLAPPTLADVEQHVESTSSRMLYLQLNLLGLSDPKLDELFSHIGKAVGLANLVRNLPFYTHPPPRKRTGSGQLSGSRYAPQGNLIPRTPTLPLPLEYLLEANVVQEDVFRNKIAARGLRDAVFHTATRANDYMITARTFIRDEFGGKVPQRAIGPLLLAVSARQYLKRLERIDFDPYNASLLYRDWKMPWHLWMVSRGGNI</sequence>
<dbReference type="InterPro" id="IPR002060">
    <property type="entry name" value="Squ/phyt_synthse"/>
</dbReference>